<evidence type="ECO:0000259" key="7">
    <source>
        <dbReference type="PROSITE" id="PS50885"/>
    </source>
</evidence>
<dbReference type="SUPFAM" id="SSF55874">
    <property type="entry name" value="ATPase domain of HSP90 chaperone/DNA topoisomerase II/histidine kinase"/>
    <property type="match status" value="1"/>
</dbReference>
<keyword evidence="5" id="KW-0902">Two-component regulatory system</keyword>
<dbReference type="RefSeq" id="WP_342854886.1">
    <property type="nucleotide sequence ID" value="NZ_JBBMRA010000016.1"/>
</dbReference>
<evidence type="ECO:0000313" key="9">
    <source>
        <dbReference type="Proteomes" id="UP001449225"/>
    </source>
</evidence>
<protein>
    <submittedName>
        <fullName evidence="8">Histidine kinase</fullName>
    </submittedName>
</protein>
<keyword evidence="6" id="KW-0472">Membrane</keyword>
<gene>
    <name evidence="8" type="ORF">WNY58_14495</name>
</gene>
<proteinExistence type="predicted"/>
<dbReference type="InterPro" id="IPR003594">
    <property type="entry name" value="HATPase_dom"/>
</dbReference>
<dbReference type="Gene3D" id="3.30.565.10">
    <property type="entry name" value="Histidine kinase-like ATPase, C-terminal domain"/>
    <property type="match status" value="1"/>
</dbReference>
<keyword evidence="2" id="KW-0597">Phosphoprotein</keyword>
<evidence type="ECO:0000313" key="8">
    <source>
        <dbReference type="EMBL" id="MEM5537596.1"/>
    </source>
</evidence>
<dbReference type="SMART" id="SM00304">
    <property type="entry name" value="HAMP"/>
    <property type="match status" value="1"/>
</dbReference>
<dbReference type="InterPro" id="IPR003660">
    <property type="entry name" value="HAMP_dom"/>
</dbReference>
<dbReference type="Pfam" id="PF07730">
    <property type="entry name" value="HisKA_3"/>
    <property type="match status" value="1"/>
</dbReference>
<reference evidence="8 9" key="1">
    <citation type="submission" date="2024-03" db="EMBL/GenBank/DDBJ databases">
        <title>Community enrichment and isolation of bacterial strains for fucoidan degradation.</title>
        <authorList>
            <person name="Sichert A."/>
        </authorList>
    </citation>
    <scope>NUCLEOTIDE SEQUENCE [LARGE SCALE GENOMIC DNA]</scope>
    <source>
        <strain evidence="8 9">AS76</strain>
    </source>
</reference>
<feature type="transmembrane region" description="Helical" evidence="6">
    <location>
        <begin position="162"/>
        <end position="185"/>
    </location>
</feature>
<dbReference type="InterPro" id="IPR011712">
    <property type="entry name" value="Sig_transdc_His_kin_sub3_dim/P"/>
</dbReference>
<evidence type="ECO:0000256" key="1">
    <source>
        <dbReference type="ARBA" id="ARBA00004370"/>
    </source>
</evidence>
<keyword evidence="6" id="KW-0812">Transmembrane</keyword>
<evidence type="ECO:0000256" key="4">
    <source>
        <dbReference type="ARBA" id="ARBA00022777"/>
    </source>
</evidence>
<evidence type="ECO:0000256" key="2">
    <source>
        <dbReference type="ARBA" id="ARBA00022553"/>
    </source>
</evidence>
<dbReference type="Pfam" id="PF00672">
    <property type="entry name" value="HAMP"/>
    <property type="match status" value="1"/>
</dbReference>
<sequence length="460" mass="51474">MRPIKLNTLLMLLVIFSGSVAMSVSAVVALYQSNQEAQDQAAQIANSVKQQLEWQLLKAHNLMQGPTDFPDFFLWQNSNSSISGFCVQYESAEGRLERSLCKGDVSEEIWPAWFKTLYIYQFGAEQGSQLDVVFNEDVKGRISVTPSFLVMLHRAWRDLSNLMEMSVITVMTLCILLYITLGWVLKPVRLTTAALGEIQGGDLKVRLPDFRVKEWQDTAQRINSMAATLQATFDERKQLSMKLLHLQEEERRHLCRELHDELGQSLTGLRAIAYYMEGEVKEQCPELLPKVNQITAIAQQMMGLVKNLLFRLRPADLDELGLVENLGSMIDEWNGKHQGVDCHLVTEGRCDQIPAAVAVNLLRIVQESLTNVVKHASASRVEVLLCCPDSEREQLLLQVEDNGNLTRAETLLKPGNGLLGVKERVNALNGEVSLARSSLGGLKVEAIIPVSEYEADDGTH</sequence>
<keyword evidence="3" id="KW-0808">Transferase</keyword>
<organism evidence="8 9">
    <name type="scientific">Neptuniibacter pectenicola</name>
    <dbReference type="NCBI Taxonomy" id="1806669"/>
    <lineage>
        <taxon>Bacteria</taxon>
        <taxon>Pseudomonadati</taxon>
        <taxon>Pseudomonadota</taxon>
        <taxon>Gammaproteobacteria</taxon>
        <taxon>Oceanospirillales</taxon>
        <taxon>Oceanospirillaceae</taxon>
        <taxon>Neptuniibacter</taxon>
    </lineage>
</organism>
<name>A0ABU9TV59_9GAMM</name>
<dbReference type="EMBL" id="JBBMRA010000016">
    <property type="protein sequence ID" value="MEM5537596.1"/>
    <property type="molecule type" value="Genomic_DNA"/>
</dbReference>
<evidence type="ECO:0000256" key="6">
    <source>
        <dbReference type="SAM" id="Phobius"/>
    </source>
</evidence>
<keyword evidence="6" id="KW-1133">Transmembrane helix</keyword>
<dbReference type="CDD" id="cd06225">
    <property type="entry name" value="HAMP"/>
    <property type="match status" value="1"/>
</dbReference>
<keyword evidence="9" id="KW-1185">Reference proteome</keyword>
<dbReference type="PROSITE" id="PS50885">
    <property type="entry name" value="HAMP"/>
    <property type="match status" value="1"/>
</dbReference>
<feature type="domain" description="HAMP" evidence="7">
    <location>
        <begin position="182"/>
        <end position="234"/>
    </location>
</feature>
<dbReference type="PANTHER" id="PTHR24421">
    <property type="entry name" value="NITRATE/NITRITE SENSOR PROTEIN NARX-RELATED"/>
    <property type="match status" value="1"/>
</dbReference>
<dbReference type="InterPro" id="IPR050482">
    <property type="entry name" value="Sensor_HK_TwoCompSys"/>
</dbReference>
<dbReference type="Proteomes" id="UP001449225">
    <property type="component" value="Unassembled WGS sequence"/>
</dbReference>
<comment type="subcellular location">
    <subcellularLocation>
        <location evidence="1">Membrane</location>
    </subcellularLocation>
</comment>
<evidence type="ECO:0000256" key="5">
    <source>
        <dbReference type="ARBA" id="ARBA00023012"/>
    </source>
</evidence>
<dbReference type="Gene3D" id="1.20.5.1930">
    <property type="match status" value="1"/>
</dbReference>
<comment type="caution">
    <text evidence="8">The sequence shown here is derived from an EMBL/GenBank/DDBJ whole genome shotgun (WGS) entry which is preliminary data.</text>
</comment>
<dbReference type="PANTHER" id="PTHR24421:SF58">
    <property type="entry name" value="SIGNAL TRANSDUCTION HISTIDINE-PROTEIN KINASE_PHOSPHATASE UHPB"/>
    <property type="match status" value="1"/>
</dbReference>
<dbReference type="Gene3D" id="6.10.340.10">
    <property type="match status" value="1"/>
</dbReference>
<accession>A0ABU9TV59</accession>
<feature type="transmembrane region" description="Helical" evidence="6">
    <location>
        <begin position="6"/>
        <end position="31"/>
    </location>
</feature>
<dbReference type="GO" id="GO:0016301">
    <property type="term" value="F:kinase activity"/>
    <property type="evidence" value="ECO:0007669"/>
    <property type="project" value="UniProtKB-KW"/>
</dbReference>
<keyword evidence="4 8" id="KW-0418">Kinase</keyword>
<dbReference type="InterPro" id="IPR036890">
    <property type="entry name" value="HATPase_C_sf"/>
</dbReference>
<dbReference type="CDD" id="cd16917">
    <property type="entry name" value="HATPase_UhpB-NarQ-NarX-like"/>
    <property type="match status" value="1"/>
</dbReference>
<evidence type="ECO:0000256" key="3">
    <source>
        <dbReference type="ARBA" id="ARBA00022679"/>
    </source>
</evidence>
<dbReference type="Pfam" id="PF02518">
    <property type="entry name" value="HATPase_c"/>
    <property type="match status" value="1"/>
</dbReference>